<evidence type="ECO:0000313" key="3">
    <source>
        <dbReference type="Proteomes" id="UP001596203"/>
    </source>
</evidence>
<dbReference type="InterPro" id="IPR002347">
    <property type="entry name" value="SDR_fam"/>
</dbReference>
<organism evidence="2 3">
    <name type="scientific">Plantactinospora solaniradicis</name>
    <dbReference type="NCBI Taxonomy" id="1723736"/>
    <lineage>
        <taxon>Bacteria</taxon>
        <taxon>Bacillati</taxon>
        <taxon>Actinomycetota</taxon>
        <taxon>Actinomycetes</taxon>
        <taxon>Micromonosporales</taxon>
        <taxon>Micromonosporaceae</taxon>
        <taxon>Plantactinospora</taxon>
    </lineage>
</organism>
<gene>
    <name evidence="2" type="ORF">ACFP2T_45735</name>
</gene>
<keyword evidence="2" id="KW-0560">Oxidoreductase</keyword>
<dbReference type="Gene3D" id="3.40.50.720">
    <property type="entry name" value="NAD(P)-binding Rossmann-like Domain"/>
    <property type="match status" value="1"/>
</dbReference>
<dbReference type="GO" id="GO:0016491">
    <property type="term" value="F:oxidoreductase activity"/>
    <property type="evidence" value="ECO:0007669"/>
    <property type="project" value="UniProtKB-KW"/>
</dbReference>
<dbReference type="InterPro" id="IPR036291">
    <property type="entry name" value="NAD(P)-bd_dom_sf"/>
</dbReference>
<name>A0ABW1KQ79_9ACTN</name>
<evidence type="ECO:0000256" key="1">
    <source>
        <dbReference type="ARBA" id="ARBA00006484"/>
    </source>
</evidence>
<dbReference type="PROSITE" id="PS00061">
    <property type="entry name" value="ADH_SHORT"/>
    <property type="match status" value="1"/>
</dbReference>
<dbReference type="PANTHER" id="PTHR42760:SF40">
    <property type="entry name" value="3-OXOACYL-[ACYL-CARRIER-PROTEIN] REDUCTASE, CHLOROPLASTIC"/>
    <property type="match status" value="1"/>
</dbReference>
<dbReference type="RefSeq" id="WP_377433755.1">
    <property type="nucleotide sequence ID" value="NZ_JBHSPR010000089.1"/>
</dbReference>
<comment type="caution">
    <text evidence="2">The sequence shown here is derived from an EMBL/GenBank/DDBJ whole genome shotgun (WGS) entry which is preliminary data.</text>
</comment>
<dbReference type="CDD" id="cd05233">
    <property type="entry name" value="SDR_c"/>
    <property type="match status" value="1"/>
</dbReference>
<dbReference type="EC" id="1.1.1.-" evidence="2"/>
<dbReference type="PRINTS" id="PR00080">
    <property type="entry name" value="SDRFAMILY"/>
</dbReference>
<proteinExistence type="inferred from homology"/>
<dbReference type="PANTHER" id="PTHR42760">
    <property type="entry name" value="SHORT-CHAIN DEHYDROGENASES/REDUCTASES FAMILY MEMBER"/>
    <property type="match status" value="1"/>
</dbReference>
<dbReference type="Pfam" id="PF13561">
    <property type="entry name" value="adh_short_C2"/>
    <property type="match status" value="1"/>
</dbReference>
<sequence>MSGAGRDDAEDAARAGRGSWGADRLRGRVAVVTGAGGGLGRAITRRLLDDGALVAGLDILPVEETTRAVGGGELAFAGTGEPAFRAWCCDVTDPDAVAEVVEAVAAGLGPVDVLVNNAGLLSGRAGMANTTSAEMLRYFEVNAVGPLLMVQACLDHLRASPHRGRIVNVASRTFFTGSPGQLAYVASKGALVGMTRVLARELGEHRITVNAAVPAQVETPGTARHSSPEVFERTMRQQSIQEYVTPERFAGLVAYLASDDAALMTGQTLVYDGGGLLR</sequence>
<reference evidence="3" key="1">
    <citation type="journal article" date="2019" name="Int. J. Syst. Evol. Microbiol.">
        <title>The Global Catalogue of Microorganisms (GCM) 10K type strain sequencing project: providing services to taxonomists for standard genome sequencing and annotation.</title>
        <authorList>
            <consortium name="The Broad Institute Genomics Platform"/>
            <consortium name="The Broad Institute Genome Sequencing Center for Infectious Disease"/>
            <person name="Wu L."/>
            <person name="Ma J."/>
        </authorList>
    </citation>
    <scope>NUCLEOTIDE SEQUENCE [LARGE SCALE GENOMIC DNA]</scope>
    <source>
        <strain evidence="3">ZS-35-S2</strain>
    </source>
</reference>
<comment type="similarity">
    <text evidence="1">Belongs to the short-chain dehydrogenases/reductases (SDR) family.</text>
</comment>
<dbReference type="Proteomes" id="UP001596203">
    <property type="component" value="Unassembled WGS sequence"/>
</dbReference>
<dbReference type="InterPro" id="IPR020904">
    <property type="entry name" value="Sc_DH/Rdtase_CS"/>
</dbReference>
<accession>A0ABW1KQ79</accession>
<dbReference type="EMBL" id="JBHSPR010000089">
    <property type="protein sequence ID" value="MFC6023446.1"/>
    <property type="molecule type" value="Genomic_DNA"/>
</dbReference>
<evidence type="ECO:0000313" key="2">
    <source>
        <dbReference type="EMBL" id="MFC6023446.1"/>
    </source>
</evidence>
<dbReference type="SUPFAM" id="SSF51735">
    <property type="entry name" value="NAD(P)-binding Rossmann-fold domains"/>
    <property type="match status" value="1"/>
</dbReference>
<keyword evidence="3" id="KW-1185">Reference proteome</keyword>
<dbReference type="PRINTS" id="PR00081">
    <property type="entry name" value="GDHRDH"/>
</dbReference>
<protein>
    <submittedName>
        <fullName evidence="2">SDR family NAD(P)-dependent oxidoreductase</fullName>
        <ecNumber evidence="2">1.1.1.-</ecNumber>
    </submittedName>
</protein>